<evidence type="ECO:0000313" key="2">
    <source>
        <dbReference type="Proteomes" id="UP000315017"/>
    </source>
</evidence>
<dbReference type="EMBL" id="CP036274">
    <property type="protein sequence ID" value="QDU30857.1"/>
    <property type="molecule type" value="Genomic_DNA"/>
</dbReference>
<organism evidence="1 2">
    <name type="scientific">Anatilimnocola aggregata</name>
    <dbReference type="NCBI Taxonomy" id="2528021"/>
    <lineage>
        <taxon>Bacteria</taxon>
        <taxon>Pseudomonadati</taxon>
        <taxon>Planctomycetota</taxon>
        <taxon>Planctomycetia</taxon>
        <taxon>Pirellulales</taxon>
        <taxon>Pirellulaceae</taxon>
        <taxon>Anatilimnocola</taxon>
    </lineage>
</organism>
<dbReference type="AlphaFoldDB" id="A0A517YKU5"/>
<dbReference type="Proteomes" id="UP000315017">
    <property type="component" value="Chromosome"/>
</dbReference>
<protein>
    <submittedName>
        <fullName evidence="1">Uncharacterized protein</fullName>
    </submittedName>
</protein>
<keyword evidence="2" id="KW-1185">Reference proteome</keyword>
<name>A0A517YKU5_9BACT</name>
<accession>A0A517YKU5</accession>
<dbReference type="KEGG" id="aagg:ETAA8_60060"/>
<evidence type="ECO:0000313" key="1">
    <source>
        <dbReference type="EMBL" id="QDU30857.1"/>
    </source>
</evidence>
<reference evidence="1 2" key="1">
    <citation type="submission" date="2019-02" db="EMBL/GenBank/DDBJ databases">
        <title>Deep-cultivation of Planctomycetes and their phenomic and genomic characterization uncovers novel biology.</title>
        <authorList>
            <person name="Wiegand S."/>
            <person name="Jogler M."/>
            <person name="Boedeker C."/>
            <person name="Pinto D."/>
            <person name="Vollmers J."/>
            <person name="Rivas-Marin E."/>
            <person name="Kohn T."/>
            <person name="Peeters S.H."/>
            <person name="Heuer A."/>
            <person name="Rast P."/>
            <person name="Oberbeckmann S."/>
            <person name="Bunk B."/>
            <person name="Jeske O."/>
            <person name="Meyerdierks A."/>
            <person name="Storesund J.E."/>
            <person name="Kallscheuer N."/>
            <person name="Luecker S."/>
            <person name="Lage O.M."/>
            <person name="Pohl T."/>
            <person name="Merkel B.J."/>
            <person name="Hornburger P."/>
            <person name="Mueller R.-W."/>
            <person name="Bruemmer F."/>
            <person name="Labrenz M."/>
            <person name="Spormann A.M."/>
            <person name="Op den Camp H."/>
            <person name="Overmann J."/>
            <person name="Amann R."/>
            <person name="Jetten M.S.M."/>
            <person name="Mascher T."/>
            <person name="Medema M.H."/>
            <person name="Devos D.P."/>
            <person name="Kaster A.-K."/>
            <person name="Ovreas L."/>
            <person name="Rohde M."/>
            <person name="Galperin M.Y."/>
            <person name="Jogler C."/>
        </authorList>
    </citation>
    <scope>NUCLEOTIDE SEQUENCE [LARGE SCALE GENOMIC DNA]</scope>
    <source>
        <strain evidence="1 2">ETA_A8</strain>
    </source>
</reference>
<gene>
    <name evidence="1" type="ORF">ETAA8_60060</name>
</gene>
<proteinExistence type="predicted"/>
<dbReference type="RefSeq" id="WP_145097009.1">
    <property type="nucleotide sequence ID" value="NZ_CP036274.1"/>
</dbReference>
<sequence>MIAQPTSIPASSGNQPEIQQELLVLQTRLDEAFARIQQLEARQPEQPPLRPPLFSLNSPVMDFARQLCEELFPGPLEIEVACAPDDPSAQWYVFLVSCKEDIQESIQRELKFGRRLVEAFPDEAGDIRLAVSPV</sequence>